<dbReference type="Pfam" id="PF00098">
    <property type="entry name" value="zf-CCHC"/>
    <property type="match status" value="1"/>
</dbReference>
<evidence type="ECO:0000313" key="6">
    <source>
        <dbReference type="Proteomes" id="UP000694930"/>
    </source>
</evidence>
<dbReference type="GeneID" id="107028112"/>
<name>A0ABM1HF34_SOLPN</name>
<feature type="non-terminal residue" evidence="7">
    <location>
        <position position="582"/>
    </location>
</feature>
<dbReference type="RefSeq" id="XP_015084647.1">
    <property type="nucleotide sequence ID" value="XM_015229161.2"/>
</dbReference>
<organism evidence="6 7">
    <name type="scientific">Solanum pennellii</name>
    <name type="common">Tomato</name>
    <name type="synonym">Lycopersicon pennellii</name>
    <dbReference type="NCBI Taxonomy" id="28526"/>
    <lineage>
        <taxon>Eukaryota</taxon>
        <taxon>Viridiplantae</taxon>
        <taxon>Streptophyta</taxon>
        <taxon>Embryophyta</taxon>
        <taxon>Tracheophyta</taxon>
        <taxon>Spermatophyta</taxon>
        <taxon>Magnoliopsida</taxon>
        <taxon>eudicotyledons</taxon>
        <taxon>Gunneridae</taxon>
        <taxon>Pentapetalae</taxon>
        <taxon>asterids</taxon>
        <taxon>lamiids</taxon>
        <taxon>Solanales</taxon>
        <taxon>Solanaceae</taxon>
        <taxon>Solanoideae</taxon>
        <taxon>Solaneae</taxon>
        <taxon>Solanum</taxon>
        <taxon>Solanum subgen. Lycopersicon</taxon>
    </lineage>
</organism>
<protein>
    <submittedName>
        <fullName evidence="7">Uncharacterized protein LOC107028112</fullName>
    </submittedName>
</protein>
<dbReference type="PRINTS" id="PR00221">
    <property type="entry name" value="CAULIMOCOAT"/>
</dbReference>
<comment type="subcellular location">
    <subcellularLocation>
        <location evidence="1">Host cell</location>
    </subcellularLocation>
</comment>
<evidence type="ECO:0000256" key="3">
    <source>
        <dbReference type="SAM" id="Coils"/>
    </source>
</evidence>
<feature type="domain" description="CCHC-type" evidence="5">
    <location>
        <begin position="523"/>
        <end position="537"/>
    </location>
</feature>
<evidence type="ECO:0000256" key="2">
    <source>
        <dbReference type="PROSITE-ProRule" id="PRU00047"/>
    </source>
</evidence>
<dbReference type="InterPro" id="IPR036875">
    <property type="entry name" value="Znf_CCHC_sf"/>
</dbReference>
<reference evidence="7" key="2">
    <citation type="submission" date="2025-08" db="UniProtKB">
        <authorList>
            <consortium name="RefSeq"/>
        </authorList>
    </citation>
    <scope>IDENTIFICATION</scope>
</reference>
<dbReference type="SMART" id="SM00343">
    <property type="entry name" value="ZnF_C2HC"/>
    <property type="match status" value="1"/>
</dbReference>
<gene>
    <name evidence="7" type="primary">LOC107028112</name>
</gene>
<dbReference type="InterPro" id="IPR001878">
    <property type="entry name" value="Znf_CCHC"/>
</dbReference>
<evidence type="ECO:0000259" key="5">
    <source>
        <dbReference type="PROSITE" id="PS50158"/>
    </source>
</evidence>
<evidence type="ECO:0000256" key="4">
    <source>
        <dbReference type="SAM" id="MobiDB-lite"/>
    </source>
</evidence>
<dbReference type="PROSITE" id="PS50158">
    <property type="entry name" value="ZF_CCHC"/>
    <property type="match status" value="1"/>
</dbReference>
<feature type="region of interest" description="Disordered" evidence="4">
    <location>
        <begin position="180"/>
        <end position="224"/>
    </location>
</feature>
<dbReference type="Proteomes" id="UP000694930">
    <property type="component" value="Chromosome 8"/>
</dbReference>
<reference evidence="6" key="1">
    <citation type="journal article" date="2014" name="Nat. Genet.">
        <title>The genome of the stress-tolerant wild tomato species Solanum pennellii.</title>
        <authorList>
            <person name="Bolger A."/>
            <person name="Scossa F."/>
            <person name="Bolger M.E."/>
            <person name="Lanz C."/>
            <person name="Maumus F."/>
            <person name="Tohge T."/>
            <person name="Quesneville H."/>
            <person name="Alseekh S."/>
            <person name="Sorensen I."/>
            <person name="Lichtenstein G."/>
            <person name="Fich E.A."/>
            <person name="Conte M."/>
            <person name="Keller H."/>
            <person name="Schneeberger K."/>
            <person name="Schwacke R."/>
            <person name="Ofner I."/>
            <person name="Vrebalov J."/>
            <person name="Xu Y."/>
            <person name="Osorio S."/>
            <person name="Aflitos S.A."/>
            <person name="Schijlen E."/>
            <person name="Jimenez-Gomez J.M."/>
            <person name="Ryngajllo M."/>
            <person name="Kimura S."/>
            <person name="Kumar R."/>
            <person name="Koenig D."/>
            <person name="Headland L.R."/>
            <person name="Maloof J.N."/>
            <person name="Sinha N."/>
            <person name="van Ham R.C."/>
            <person name="Lankhorst R.K."/>
            <person name="Mao L."/>
            <person name="Vogel A."/>
            <person name="Arsova B."/>
            <person name="Panstruga R."/>
            <person name="Fei Z."/>
            <person name="Rose J.K."/>
            <person name="Zamir D."/>
            <person name="Carrari F."/>
            <person name="Giovannoni J.J."/>
            <person name="Weigel D."/>
            <person name="Usadel B."/>
            <person name="Fernie A.R."/>
        </authorList>
    </citation>
    <scope>NUCLEOTIDE SEQUENCE [LARGE SCALE GENOMIC DNA]</scope>
    <source>
        <strain evidence="6">cv. LA0716</strain>
    </source>
</reference>
<feature type="coiled-coil region" evidence="3">
    <location>
        <begin position="88"/>
        <end position="145"/>
    </location>
</feature>
<feature type="compositionally biased region" description="Polar residues" evidence="4">
    <location>
        <begin position="186"/>
        <end position="196"/>
    </location>
</feature>
<dbReference type="SUPFAM" id="SSF57756">
    <property type="entry name" value="Retrovirus zinc finger-like domains"/>
    <property type="match status" value="1"/>
</dbReference>
<evidence type="ECO:0000313" key="7">
    <source>
        <dbReference type="RefSeq" id="XP_015084647.1"/>
    </source>
</evidence>
<keyword evidence="6" id="KW-1185">Reference proteome</keyword>
<accession>A0ABM1HF34</accession>
<keyword evidence="3" id="KW-0175">Coiled coil</keyword>
<evidence type="ECO:0000256" key="1">
    <source>
        <dbReference type="ARBA" id="ARBA00004340"/>
    </source>
</evidence>
<proteinExistence type="predicted"/>
<dbReference type="Pfam" id="PF22909">
    <property type="entry name" value="Caulimovir_coat_dom"/>
    <property type="match status" value="1"/>
</dbReference>
<feature type="compositionally biased region" description="Low complexity" evidence="4">
    <location>
        <begin position="199"/>
        <end position="213"/>
    </location>
</feature>
<dbReference type="Gene3D" id="4.10.60.10">
    <property type="entry name" value="Zinc finger, CCHC-type"/>
    <property type="match status" value="1"/>
</dbReference>
<keyword evidence="2" id="KW-0862">Zinc</keyword>
<keyword evidence="2" id="KW-0479">Metal-binding</keyword>
<keyword evidence="2" id="KW-0863">Zinc-finger</keyword>
<sequence>MNKEEFAVDEKTYENQDGMIIKIIFSNLGRRYKKIGNNLYLMLERETAKLEDSLTAMVRITKENEEIDRSKEIEKIRIQAKQEVQYVEEIKNTRIEELEKELTKLRLLYEEKQKAKQIEKEKELEKELKNKINEVRQKLDEDLELNEINEIDENENDQKSEISDISETYTEILEQTNKLKKLEINTGDTNRPSTSGVKPENSPRNSPRTSPRRAQPTYYTESYQQSDRANTIWNSRLNKNWIPKPANEQYNFLDLDCVTDINKVMLLWTGNISKQLIDNKISTTETPRYIERTFVGTVKLWIENLPPESLEVLRNNTKLDGSSLATNIEILDKYELTIRSEFGGMTTDVKEQNKEKIINRQLMTKLAICKMCFIEEYTCAFKEYYYKAKYNLNEAKEVRHQYFTKLPEPFSTKVIKDWENEGLTDTLGSRIKFLSQWFTQLCESQKEKLKMEKVLNKNLSCCKNKMAPQFGCTYKKQKSKRYKNYTKNKTKYKYKQPRRRYYIKNYKTKRPYRPKRKISQCTCYNCGKIGHIAKNCKLPKNLKRKQIAELIIDDEKYMQIEYIDYELSENDSIYEVSDIETE</sequence>
<dbReference type="InterPro" id="IPR001988">
    <property type="entry name" value="Caulimo_coat"/>
</dbReference>